<dbReference type="eggNOG" id="COG0476">
    <property type="taxonomic scope" value="Bacteria"/>
</dbReference>
<dbReference type="EMBL" id="CP001958">
    <property type="protein sequence ID" value="ADG98594.1"/>
    <property type="molecule type" value="Genomic_DNA"/>
</dbReference>
<evidence type="ECO:0000313" key="2">
    <source>
        <dbReference type="Proteomes" id="UP000002247"/>
    </source>
</evidence>
<dbReference type="RefSeq" id="WP_013139044.1">
    <property type="nucleotide sequence ID" value="NC_014168.1"/>
</dbReference>
<dbReference type="KEGG" id="srt:Srot_2141"/>
<evidence type="ECO:0008006" key="3">
    <source>
        <dbReference type="Google" id="ProtNLM"/>
    </source>
</evidence>
<dbReference type="Gene3D" id="3.40.50.720">
    <property type="entry name" value="NAD(P)-binding Rossmann-like Domain"/>
    <property type="match status" value="1"/>
</dbReference>
<sequence>MATTCGKFPVHHRAESAFRPTSSQRCAGLLRLRTGVTAFPRADGSIQVGCSERSGLRLRPPSSLDQRSCLKLLSLLEAGRTAAQLRGAAKQEGAEPKAAEELVAHVRIAGLLAAADEEKPARVHVHGSGPLATGLRSALEEGGALVTATCEAPLRGGIPEHNPELVVLTDRVAPDPAVVHQLLVASAPHLRVRLVDGCGQIGPLVLPGRTSCLWCEQHHASDADPLWPELLRQLGAAAGRAEIKVVRAALAQATVEIDHTMRFLRSRRPVPPPRALGGVVELRHDGLLSPPRKAPAHPRCVFHTVLPHLGLPLRQDRQTAPRRDVSHRCSPVGTVVSNVYE</sequence>
<name>D6Z9G4_SEGRD</name>
<accession>D6Z9G4</accession>
<dbReference type="Proteomes" id="UP000002247">
    <property type="component" value="Chromosome"/>
</dbReference>
<gene>
    <name evidence="1" type="ordered locus">Srot_2141</name>
</gene>
<dbReference type="HOGENOM" id="CLU_042635_2_0_11"/>
<protein>
    <recommendedName>
        <fullName evidence="3">Bacteriocin biosynthesis cyclodehydratase domain-containing protein</fullName>
    </recommendedName>
</protein>
<proteinExistence type="predicted"/>
<organism evidence="1 2">
    <name type="scientific">Segniliparus rotundus (strain ATCC BAA-972 / CDC 1076 / CIP 108378 / DSM 44985 / JCM 13578)</name>
    <dbReference type="NCBI Taxonomy" id="640132"/>
    <lineage>
        <taxon>Bacteria</taxon>
        <taxon>Bacillati</taxon>
        <taxon>Actinomycetota</taxon>
        <taxon>Actinomycetes</taxon>
        <taxon>Mycobacteriales</taxon>
        <taxon>Segniliparaceae</taxon>
        <taxon>Segniliparus</taxon>
    </lineage>
</organism>
<evidence type="ECO:0000313" key="1">
    <source>
        <dbReference type="EMBL" id="ADG98594.1"/>
    </source>
</evidence>
<keyword evidence="2" id="KW-1185">Reference proteome</keyword>
<reference evidence="1 2" key="1">
    <citation type="journal article" date="2010" name="Stand. Genomic Sci.">
        <title>Complete genome sequence of Segniliparus rotundus type strain (CDC 1076).</title>
        <authorList>
            <person name="Sikorski J."/>
            <person name="Lapidus A."/>
            <person name="Copeland A."/>
            <person name="Misra M."/>
            <person name="Glavina Del Rio T."/>
            <person name="Nolan M."/>
            <person name="Lucas S."/>
            <person name="Chen F."/>
            <person name="Tice H."/>
            <person name="Cheng J.F."/>
            <person name="Jando M."/>
            <person name="Schneider S."/>
            <person name="Bruce D."/>
            <person name="Goodwin L."/>
            <person name="Pitluck S."/>
            <person name="Liolios K."/>
            <person name="Mikhailova N."/>
            <person name="Pati A."/>
            <person name="Ivanova N."/>
            <person name="Mavromatis K."/>
            <person name="Chen A."/>
            <person name="Palaniappan K."/>
            <person name="Chertkov O."/>
            <person name="Land M."/>
            <person name="Hauser L."/>
            <person name="Chang Y.J."/>
            <person name="Jeffries C.D."/>
            <person name="Brettin T."/>
            <person name="Detter J.C."/>
            <person name="Han C."/>
            <person name="Rohde M."/>
            <person name="Goker M."/>
            <person name="Bristow J."/>
            <person name="Eisen J.A."/>
            <person name="Markowitz V."/>
            <person name="Hugenholtz P."/>
            <person name="Kyrpides N.C."/>
            <person name="Klenk H.P."/>
        </authorList>
    </citation>
    <scope>NUCLEOTIDE SEQUENCE [LARGE SCALE GENOMIC DNA]</scope>
    <source>
        <strain evidence="2">ATCC BAA-972 / CDC 1076 / CIP 108378 / DSM 44985 / JCM 13578</strain>
    </source>
</reference>
<dbReference type="AlphaFoldDB" id="D6Z9G4"/>
<dbReference type="STRING" id="640132.Srot_2141"/>